<feature type="region of interest" description="Disordered" evidence="1">
    <location>
        <begin position="371"/>
        <end position="397"/>
    </location>
</feature>
<evidence type="ECO:0000256" key="1">
    <source>
        <dbReference type="SAM" id="MobiDB-lite"/>
    </source>
</evidence>
<evidence type="ECO:0008006" key="4">
    <source>
        <dbReference type="Google" id="ProtNLM"/>
    </source>
</evidence>
<feature type="compositionally biased region" description="Low complexity" evidence="1">
    <location>
        <begin position="134"/>
        <end position="160"/>
    </location>
</feature>
<organism evidence="2 3">
    <name type="scientific">Candidatus Anaerobiospirillum pullistercoris</name>
    <dbReference type="NCBI Taxonomy" id="2838452"/>
    <lineage>
        <taxon>Bacteria</taxon>
        <taxon>Pseudomonadati</taxon>
        <taxon>Pseudomonadota</taxon>
        <taxon>Gammaproteobacteria</taxon>
        <taxon>Aeromonadales</taxon>
        <taxon>Succinivibrionaceae</taxon>
        <taxon>Anaerobiospirillum</taxon>
    </lineage>
</organism>
<feature type="compositionally biased region" description="Pro residues" evidence="1">
    <location>
        <begin position="259"/>
        <end position="269"/>
    </location>
</feature>
<feature type="compositionally biased region" description="Polar residues" evidence="1">
    <location>
        <begin position="30"/>
        <end position="50"/>
    </location>
</feature>
<feature type="compositionally biased region" description="Low complexity" evidence="1">
    <location>
        <begin position="371"/>
        <end position="383"/>
    </location>
</feature>
<dbReference type="Proteomes" id="UP000886829">
    <property type="component" value="Unassembled WGS sequence"/>
</dbReference>
<name>A0A9D1WF33_9GAMM</name>
<reference evidence="2" key="1">
    <citation type="journal article" date="2021" name="PeerJ">
        <title>Extensive microbial diversity within the chicken gut microbiome revealed by metagenomics and culture.</title>
        <authorList>
            <person name="Gilroy R."/>
            <person name="Ravi A."/>
            <person name="Getino M."/>
            <person name="Pursley I."/>
            <person name="Horton D.L."/>
            <person name="Alikhan N.F."/>
            <person name="Baker D."/>
            <person name="Gharbi K."/>
            <person name="Hall N."/>
            <person name="Watson M."/>
            <person name="Adriaenssens E.M."/>
            <person name="Foster-Nyarko E."/>
            <person name="Jarju S."/>
            <person name="Secka A."/>
            <person name="Antonio M."/>
            <person name="Oren A."/>
            <person name="Chaudhuri R.R."/>
            <person name="La Ragione R."/>
            <person name="Hildebrand F."/>
            <person name="Pallen M.J."/>
        </authorList>
    </citation>
    <scope>NUCLEOTIDE SEQUENCE</scope>
    <source>
        <strain evidence="2">USASDec5-558</strain>
    </source>
</reference>
<feature type="compositionally biased region" description="Polar residues" evidence="1">
    <location>
        <begin position="112"/>
        <end position="130"/>
    </location>
</feature>
<feature type="compositionally biased region" description="Polar residues" evidence="1">
    <location>
        <begin position="384"/>
        <end position="395"/>
    </location>
</feature>
<evidence type="ECO:0000313" key="2">
    <source>
        <dbReference type="EMBL" id="HIX57784.1"/>
    </source>
</evidence>
<feature type="compositionally biased region" description="Polar residues" evidence="1">
    <location>
        <begin position="171"/>
        <end position="254"/>
    </location>
</feature>
<comment type="caution">
    <text evidence="2">The sequence shown here is derived from an EMBL/GenBank/DDBJ whole genome shotgun (WGS) entry which is preliminary data.</text>
</comment>
<feature type="compositionally biased region" description="Low complexity" evidence="1">
    <location>
        <begin position="483"/>
        <end position="501"/>
    </location>
</feature>
<dbReference type="Gene3D" id="2.30.31.70">
    <property type="match status" value="1"/>
</dbReference>
<protein>
    <recommendedName>
        <fullName evidence="4">Transcriptional coactivator p15 (PC4) C-terminal domain-containing protein</fullName>
    </recommendedName>
</protein>
<reference evidence="2" key="2">
    <citation type="submission" date="2021-04" db="EMBL/GenBank/DDBJ databases">
        <authorList>
            <person name="Gilroy R."/>
        </authorList>
    </citation>
    <scope>NUCLEOTIDE SEQUENCE</scope>
    <source>
        <strain evidence="2">USASDec5-558</strain>
    </source>
</reference>
<dbReference type="AlphaFoldDB" id="A0A9D1WF33"/>
<feature type="compositionally biased region" description="Low complexity" evidence="1">
    <location>
        <begin position="68"/>
        <end position="83"/>
    </location>
</feature>
<sequence>MDKLSSNNIMFGASDLVSNIPTSELDANAPQESQPQNPVSEDTGPEQTTAPAAGTAPDVADVSGESSNTTTTATPDANTGADACSTPAESTNTDTSTAPDANASADTSSATVESTNATNAMASDTYTNMNIGIASASNPTTAPAPASASGSAASTSQTNSIDTSAHAVPDSANTTAPNPTSAVNTLSPSTQFSVSPITPISASTGNTKMAESNPNYQSSPNTPAYQGQDNSPAPNQMQGSFPVGNNNQAYQGNQFAPMSPNPTAAPTPAYPNGQGNGFYGNSNPVSTPPNSGMGNVGANNYFAPTQPVQAMAPMAPMAPMPPQQNIPAMPPMQANQSAMTNPPQALGGQNTIPYGSYNNFGNNSQFRNYSRNSRYNGSSANNNTYNGSYNRQGSYGNKEKSTVTREIVKHIGIINPNSTSRKTRELNLIIWNHGIAKYDLREWGPNHECTGKGFAMSFNEAILLYELLGKEINELNGGGYPENQANPNAIPMAPMANQMPQDPSIPNMSAGPANATISQNPPELVGYQPYAAPEDSD</sequence>
<feature type="region of interest" description="Disordered" evidence="1">
    <location>
        <begin position="483"/>
        <end position="537"/>
    </location>
</feature>
<evidence type="ECO:0000313" key="3">
    <source>
        <dbReference type="Proteomes" id="UP000886829"/>
    </source>
</evidence>
<accession>A0A9D1WF33</accession>
<feature type="region of interest" description="Disordered" evidence="1">
    <location>
        <begin position="20"/>
        <end position="277"/>
    </location>
</feature>
<feature type="compositionally biased region" description="Low complexity" evidence="1">
    <location>
        <begin position="90"/>
        <end position="111"/>
    </location>
</feature>
<dbReference type="EMBL" id="DXEV01000199">
    <property type="protein sequence ID" value="HIX57784.1"/>
    <property type="molecule type" value="Genomic_DNA"/>
</dbReference>
<gene>
    <name evidence="2" type="ORF">H9850_10000</name>
</gene>
<proteinExistence type="predicted"/>